<evidence type="ECO:0000313" key="2">
    <source>
        <dbReference type="EMBL" id="GFX93544.1"/>
    </source>
</evidence>
<dbReference type="AlphaFoldDB" id="A0A8X6RJ58"/>
<protein>
    <submittedName>
        <fullName evidence="2">Uncharacterized protein</fullName>
    </submittedName>
</protein>
<comment type="caution">
    <text evidence="2">The sequence shown here is derived from an EMBL/GenBank/DDBJ whole genome shotgun (WGS) entry which is preliminary data.</text>
</comment>
<accession>A0A8X6RJ58</accession>
<dbReference type="Proteomes" id="UP000887159">
    <property type="component" value="Unassembled WGS sequence"/>
</dbReference>
<evidence type="ECO:0000256" key="1">
    <source>
        <dbReference type="SAM" id="Coils"/>
    </source>
</evidence>
<keyword evidence="1" id="KW-0175">Coiled coil</keyword>
<keyword evidence="3" id="KW-1185">Reference proteome</keyword>
<evidence type="ECO:0000313" key="3">
    <source>
        <dbReference type="Proteomes" id="UP000887159"/>
    </source>
</evidence>
<feature type="coiled-coil region" evidence="1">
    <location>
        <begin position="27"/>
        <end position="58"/>
    </location>
</feature>
<sequence>MQKGLYDTKNLKNAREKKIDNVEEKIALKVEEKIAAVEEKIEKKVGEEIERIKELVEEKIKEQFVERIKGVAESFSLISQRVEDLEKKLLVCANKNENKILPSSPVPVSTSPVPVTTSTISVKLSTYDGKTNWKLYKTQF</sequence>
<dbReference type="EMBL" id="BMAU01021174">
    <property type="protein sequence ID" value="GFX93544.1"/>
    <property type="molecule type" value="Genomic_DNA"/>
</dbReference>
<gene>
    <name evidence="2" type="ORF">TNCV_1094841</name>
</gene>
<proteinExistence type="predicted"/>
<name>A0A8X6RJ58_TRICX</name>
<reference evidence="2" key="1">
    <citation type="submission" date="2020-08" db="EMBL/GenBank/DDBJ databases">
        <title>Multicomponent nature underlies the extraordinary mechanical properties of spider dragline silk.</title>
        <authorList>
            <person name="Kono N."/>
            <person name="Nakamura H."/>
            <person name="Mori M."/>
            <person name="Yoshida Y."/>
            <person name="Ohtoshi R."/>
            <person name="Malay A.D."/>
            <person name="Moran D.A.P."/>
            <person name="Tomita M."/>
            <person name="Numata K."/>
            <person name="Arakawa K."/>
        </authorList>
    </citation>
    <scope>NUCLEOTIDE SEQUENCE</scope>
</reference>
<organism evidence="2 3">
    <name type="scientific">Trichonephila clavipes</name>
    <name type="common">Golden silk orbweaver</name>
    <name type="synonym">Nephila clavipes</name>
    <dbReference type="NCBI Taxonomy" id="2585209"/>
    <lineage>
        <taxon>Eukaryota</taxon>
        <taxon>Metazoa</taxon>
        <taxon>Ecdysozoa</taxon>
        <taxon>Arthropoda</taxon>
        <taxon>Chelicerata</taxon>
        <taxon>Arachnida</taxon>
        <taxon>Araneae</taxon>
        <taxon>Araneomorphae</taxon>
        <taxon>Entelegynae</taxon>
        <taxon>Araneoidea</taxon>
        <taxon>Nephilidae</taxon>
        <taxon>Trichonephila</taxon>
    </lineage>
</organism>